<dbReference type="AlphaFoldDB" id="A0A6M3MA17"/>
<name>A0A6M3MA17_9ZZZZ</name>
<evidence type="ECO:0000313" key="1">
    <source>
        <dbReference type="EMBL" id="QJB03060.1"/>
    </source>
</evidence>
<proteinExistence type="predicted"/>
<gene>
    <name evidence="1" type="ORF">MM171B00931_0024</name>
</gene>
<protein>
    <submittedName>
        <fullName evidence="1">Uncharacterized protein</fullName>
    </submittedName>
</protein>
<accession>A0A6M3MA17</accession>
<organism evidence="1">
    <name type="scientific">viral metagenome</name>
    <dbReference type="NCBI Taxonomy" id="1070528"/>
    <lineage>
        <taxon>unclassified sequences</taxon>
        <taxon>metagenomes</taxon>
        <taxon>organismal metagenomes</taxon>
    </lineage>
</organism>
<reference evidence="1" key="1">
    <citation type="submission" date="2020-03" db="EMBL/GenBank/DDBJ databases">
        <title>The deep terrestrial virosphere.</title>
        <authorList>
            <person name="Holmfeldt K."/>
            <person name="Nilsson E."/>
            <person name="Simone D."/>
            <person name="Lopez-Fernandez M."/>
            <person name="Wu X."/>
            <person name="de Brujin I."/>
            <person name="Lundin D."/>
            <person name="Andersson A."/>
            <person name="Bertilsson S."/>
            <person name="Dopson M."/>
        </authorList>
    </citation>
    <scope>NUCLEOTIDE SEQUENCE</scope>
    <source>
        <strain evidence="1">MM171B00931</strain>
    </source>
</reference>
<dbReference type="EMBL" id="MT143822">
    <property type="protein sequence ID" value="QJB03060.1"/>
    <property type="molecule type" value="Genomic_DNA"/>
</dbReference>
<sequence>MEKVLKKLENVSDDPEIEEVIFEVFVCANPASEDSCYRPIYDSDIFRYCNKHWIELTEKERNDVIWLFNH</sequence>